<gene>
    <name evidence="2" type="primary">Dnah17_0</name>
    <name evidence="2" type="ORF">CHLAEN_R13629</name>
</gene>
<keyword evidence="3" id="KW-1185">Reference proteome</keyword>
<sequence length="51" mass="5550">DGFSLLPQLDLASQYIKAAVKNCPTVFLMTDSQVAEESFLVLINDFLASGE</sequence>
<protein>
    <submittedName>
        <fullName evidence="2">DYH17 protein</fullName>
    </submittedName>
</protein>
<dbReference type="OrthoDB" id="10251809at2759"/>
<reference evidence="2 3" key="1">
    <citation type="submission" date="2019-09" db="EMBL/GenBank/DDBJ databases">
        <title>Bird 10,000 Genomes (B10K) Project - Family phase.</title>
        <authorList>
            <person name="Zhang G."/>
        </authorList>
    </citation>
    <scope>NUCLEOTIDE SEQUENCE [LARGE SCALE GENOMIC DNA]</scope>
    <source>
        <strain evidence="2">B10K-DU-001-61</strain>
        <tissue evidence="2">Muscle</tissue>
    </source>
</reference>
<dbReference type="InterPro" id="IPR024317">
    <property type="entry name" value="Dynein_heavy_chain_D4_dom"/>
</dbReference>
<name>A0A7K9U846_9AVES</name>
<accession>A0A7K9U846</accession>
<feature type="non-terminal residue" evidence="2">
    <location>
        <position position="1"/>
    </location>
</feature>
<evidence type="ECO:0000313" key="3">
    <source>
        <dbReference type="Proteomes" id="UP000579406"/>
    </source>
</evidence>
<feature type="non-terminal residue" evidence="2">
    <location>
        <position position="51"/>
    </location>
</feature>
<evidence type="ECO:0000313" key="2">
    <source>
        <dbReference type="EMBL" id="NXI55561.1"/>
    </source>
</evidence>
<dbReference type="Proteomes" id="UP000579406">
    <property type="component" value="Unassembled WGS sequence"/>
</dbReference>
<proteinExistence type="predicted"/>
<dbReference type="Pfam" id="PF12780">
    <property type="entry name" value="AAA_8"/>
    <property type="match status" value="1"/>
</dbReference>
<organism evidence="2 3">
    <name type="scientific">Chloroceryle aenea</name>
    <name type="common">American pygmy kingfisher</name>
    <dbReference type="NCBI Taxonomy" id="176938"/>
    <lineage>
        <taxon>Eukaryota</taxon>
        <taxon>Metazoa</taxon>
        <taxon>Chordata</taxon>
        <taxon>Craniata</taxon>
        <taxon>Vertebrata</taxon>
        <taxon>Euteleostomi</taxon>
        <taxon>Archelosauria</taxon>
        <taxon>Archosauria</taxon>
        <taxon>Dinosauria</taxon>
        <taxon>Saurischia</taxon>
        <taxon>Theropoda</taxon>
        <taxon>Coelurosauria</taxon>
        <taxon>Aves</taxon>
        <taxon>Neognathae</taxon>
        <taxon>Neoaves</taxon>
        <taxon>Telluraves</taxon>
        <taxon>Coraciimorphae</taxon>
        <taxon>Coraciiformes</taxon>
        <taxon>Cerylidae</taxon>
        <taxon>Chloroceryle</taxon>
    </lineage>
</organism>
<dbReference type="AlphaFoldDB" id="A0A7K9U846"/>
<dbReference type="InterPro" id="IPR027417">
    <property type="entry name" value="P-loop_NTPase"/>
</dbReference>
<evidence type="ECO:0000259" key="1">
    <source>
        <dbReference type="Pfam" id="PF12780"/>
    </source>
</evidence>
<comment type="caution">
    <text evidence="2">The sequence shown here is derived from an EMBL/GenBank/DDBJ whole genome shotgun (WGS) entry which is preliminary data.</text>
</comment>
<feature type="domain" description="Dynein heavy chain AAA module D4" evidence="1">
    <location>
        <begin position="10"/>
        <end position="51"/>
    </location>
</feature>
<dbReference type="Gene3D" id="3.40.50.300">
    <property type="entry name" value="P-loop containing nucleotide triphosphate hydrolases"/>
    <property type="match status" value="1"/>
</dbReference>
<dbReference type="EMBL" id="VWZY01007771">
    <property type="protein sequence ID" value="NXI55561.1"/>
    <property type="molecule type" value="Genomic_DNA"/>
</dbReference>